<dbReference type="Proteomes" id="UP000663879">
    <property type="component" value="Unassembled WGS sequence"/>
</dbReference>
<dbReference type="Gene3D" id="1.10.340.70">
    <property type="match status" value="1"/>
</dbReference>
<comment type="caution">
    <text evidence="2">The sequence shown here is derived from an EMBL/GenBank/DDBJ whole genome shotgun (WGS) entry which is preliminary data.</text>
</comment>
<accession>A0A813UH28</accession>
<evidence type="ECO:0000259" key="1">
    <source>
        <dbReference type="Pfam" id="PF17921"/>
    </source>
</evidence>
<dbReference type="OrthoDB" id="775972at2759"/>
<reference evidence="2" key="1">
    <citation type="submission" date="2021-02" db="EMBL/GenBank/DDBJ databases">
        <authorList>
            <person name="Nowell W R."/>
        </authorList>
    </citation>
    <scope>NUCLEOTIDE SEQUENCE</scope>
    <source>
        <strain evidence="2">Ploen Becks lab</strain>
    </source>
</reference>
<proteinExistence type="predicted"/>
<feature type="domain" description="Integrase zinc-binding" evidence="1">
    <location>
        <begin position="71"/>
        <end position="117"/>
    </location>
</feature>
<evidence type="ECO:0000313" key="2">
    <source>
        <dbReference type="EMBL" id="CAF0829292.1"/>
    </source>
</evidence>
<protein>
    <recommendedName>
        <fullName evidence="1">Integrase zinc-binding domain-containing protein</fullName>
    </recommendedName>
</protein>
<evidence type="ECO:0000313" key="3">
    <source>
        <dbReference type="Proteomes" id="UP000663879"/>
    </source>
</evidence>
<dbReference type="AlphaFoldDB" id="A0A813UH28"/>
<sequence>MIVKKSLPDALTIDLILKATKEDKSLINLSKMIESSNYIKNEDRKIYENVFAELSLSFEGLILRGTRVVLPSSLHKQAIEIAHEGHQGFTKTIQLLRSCLWFPKMDSITLDYYRQCSCQALINTHNKTPIITSDCPDSPWTKISFDFFGPIFPNKIVIDRLNRLCSIFGIPLEVRTDNGPPFNIAKFEDSLLATSEWSSRTDRLTEFLRSYRSTPHESTKVAPKDLLFNNSNTPRLPKLLAHIKGPSLHDMAKANDKYNKLKMKYYADTKIKRFNQHFLIGYQVLVKQKQTNKTYFGEILPNYKTPSEITVTKTKENKFSKVSLIFDGNVNNLNDNQEVNERNNIENRVGPTDIEGVQNDTEITGNDEMSLPEVTELNIEQEIVKINVLAEKLIRFVGERQSESTGHSFEINSNGSINLAPPQEPINTSSVALQATITVFTEKDNENENEIIDNDGPRRSARLAVKTKSQYSFNRAYHKTNDSN</sequence>
<keyword evidence="3" id="KW-1185">Reference proteome</keyword>
<dbReference type="Pfam" id="PF17921">
    <property type="entry name" value="Integrase_H2C2"/>
    <property type="match status" value="1"/>
</dbReference>
<dbReference type="PANTHER" id="PTHR37984:SF11">
    <property type="entry name" value="INTEGRASE CATALYTIC DOMAIN-CONTAINING PROTEIN"/>
    <property type="match status" value="1"/>
</dbReference>
<dbReference type="InterPro" id="IPR050951">
    <property type="entry name" value="Retrovirus_Pol_polyprotein"/>
</dbReference>
<name>A0A813UH28_9BILA</name>
<gene>
    <name evidence="2" type="ORF">OXX778_LOCUS7878</name>
</gene>
<dbReference type="InterPro" id="IPR041588">
    <property type="entry name" value="Integrase_H2C2"/>
</dbReference>
<organism evidence="2 3">
    <name type="scientific">Brachionus calyciflorus</name>
    <dbReference type="NCBI Taxonomy" id="104777"/>
    <lineage>
        <taxon>Eukaryota</taxon>
        <taxon>Metazoa</taxon>
        <taxon>Spiralia</taxon>
        <taxon>Gnathifera</taxon>
        <taxon>Rotifera</taxon>
        <taxon>Eurotatoria</taxon>
        <taxon>Monogononta</taxon>
        <taxon>Pseudotrocha</taxon>
        <taxon>Ploima</taxon>
        <taxon>Brachionidae</taxon>
        <taxon>Brachionus</taxon>
    </lineage>
</organism>
<dbReference type="PANTHER" id="PTHR37984">
    <property type="entry name" value="PROTEIN CBG26694"/>
    <property type="match status" value="1"/>
</dbReference>
<dbReference type="EMBL" id="CAJNOC010001040">
    <property type="protein sequence ID" value="CAF0829292.1"/>
    <property type="molecule type" value="Genomic_DNA"/>
</dbReference>